<proteinExistence type="inferred from homology"/>
<dbReference type="NCBIfam" id="TIGR00112">
    <property type="entry name" value="proC"/>
    <property type="match status" value="1"/>
</dbReference>
<dbReference type="AlphaFoldDB" id="A0A7W6G9K0"/>
<evidence type="ECO:0000256" key="4">
    <source>
        <dbReference type="HAMAP-Rule" id="MF_01925"/>
    </source>
</evidence>
<keyword evidence="4" id="KW-0963">Cytoplasm</keyword>
<dbReference type="GO" id="GO:0005737">
    <property type="term" value="C:cytoplasm"/>
    <property type="evidence" value="ECO:0007669"/>
    <property type="project" value="UniProtKB-SubCell"/>
</dbReference>
<dbReference type="Pfam" id="PF03807">
    <property type="entry name" value="F420_oxidored"/>
    <property type="match status" value="1"/>
</dbReference>
<comment type="subcellular location">
    <subcellularLocation>
        <location evidence="4">Cytoplasm</location>
    </subcellularLocation>
</comment>
<dbReference type="PIRSF" id="PIRSF000193">
    <property type="entry name" value="Pyrrol-5-carb_rd"/>
    <property type="match status" value="1"/>
</dbReference>
<evidence type="ECO:0000256" key="3">
    <source>
        <dbReference type="ARBA" id="ARBA00023002"/>
    </source>
</evidence>
<protein>
    <recommendedName>
        <fullName evidence="4 5">Pyrroline-5-carboxylate reductase</fullName>
        <shortName evidence="4">P5C reductase</shortName>
        <shortName evidence="4">P5CR</shortName>
        <ecNumber evidence="4 5">1.5.1.2</ecNumber>
    </recommendedName>
    <alternativeName>
        <fullName evidence="4">PCA reductase</fullName>
    </alternativeName>
</protein>
<dbReference type="InterPro" id="IPR000304">
    <property type="entry name" value="Pyrroline-COOH_reductase"/>
</dbReference>
<accession>A0A7W6G9K0</accession>
<evidence type="ECO:0000313" key="10">
    <source>
        <dbReference type="Proteomes" id="UP000582090"/>
    </source>
</evidence>
<comment type="pathway">
    <text evidence="4">Amino-acid biosynthesis; L-proline biosynthesis; L-proline from L-glutamate 5-semialdehyde: step 1/1.</text>
</comment>
<dbReference type="InterPro" id="IPR028939">
    <property type="entry name" value="P5C_Rdtase_cat_N"/>
</dbReference>
<dbReference type="PANTHER" id="PTHR11645:SF0">
    <property type="entry name" value="PYRROLINE-5-CARBOXYLATE REDUCTASE 3"/>
    <property type="match status" value="1"/>
</dbReference>
<keyword evidence="2 4" id="KW-0521">NADP</keyword>
<keyword evidence="10" id="KW-1185">Reference proteome</keyword>
<dbReference type="SUPFAM" id="SSF51735">
    <property type="entry name" value="NAD(P)-binding Rossmann-fold domains"/>
    <property type="match status" value="1"/>
</dbReference>
<dbReference type="Gene3D" id="1.10.3730.10">
    <property type="entry name" value="ProC C-terminal domain-like"/>
    <property type="match status" value="1"/>
</dbReference>
<feature type="binding site" evidence="6">
    <location>
        <begin position="74"/>
        <end position="77"/>
    </location>
    <ligand>
        <name>NADP(+)</name>
        <dbReference type="ChEBI" id="CHEBI:58349"/>
    </ligand>
</feature>
<dbReference type="Gene3D" id="3.40.50.720">
    <property type="entry name" value="NAD(P)-binding Rossmann-like Domain"/>
    <property type="match status" value="1"/>
</dbReference>
<dbReference type="EC" id="1.5.1.2" evidence="4 5"/>
<evidence type="ECO:0000256" key="5">
    <source>
        <dbReference type="NCBIfam" id="TIGR00112"/>
    </source>
</evidence>
<feature type="domain" description="Pyrroline-5-carboxylate reductase catalytic N-terminal" evidence="7">
    <location>
        <begin position="10"/>
        <end position="103"/>
    </location>
</feature>
<comment type="function">
    <text evidence="4">Catalyzes the reduction of 1-pyrroline-5-carboxylate (PCA) to L-proline.</text>
</comment>
<gene>
    <name evidence="4" type="primary">proC</name>
    <name evidence="9" type="ORF">GGQ67_001248</name>
</gene>
<dbReference type="PANTHER" id="PTHR11645">
    <property type="entry name" value="PYRROLINE-5-CARBOXYLATE REDUCTASE"/>
    <property type="match status" value="1"/>
</dbReference>
<dbReference type="SUPFAM" id="SSF48179">
    <property type="entry name" value="6-phosphogluconate dehydrogenase C-terminal domain-like"/>
    <property type="match status" value="1"/>
</dbReference>
<comment type="similarity">
    <text evidence="1 4">Belongs to the pyrroline-5-carboxylate reductase family.</text>
</comment>
<dbReference type="GO" id="GO:0004735">
    <property type="term" value="F:pyrroline-5-carboxylate reductase activity"/>
    <property type="evidence" value="ECO:0007669"/>
    <property type="project" value="UniProtKB-UniRule"/>
</dbReference>
<keyword evidence="3 4" id="KW-0560">Oxidoreductase</keyword>
<keyword evidence="4" id="KW-0641">Proline biosynthesis</keyword>
<dbReference type="EMBL" id="JACIDW010000002">
    <property type="protein sequence ID" value="MBB3963623.1"/>
    <property type="molecule type" value="Genomic_DNA"/>
</dbReference>
<reference evidence="9 10" key="1">
    <citation type="submission" date="2020-08" db="EMBL/GenBank/DDBJ databases">
        <title>Genomic Encyclopedia of Type Strains, Phase IV (KMG-IV): sequencing the most valuable type-strain genomes for metagenomic binning, comparative biology and taxonomic classification.</title>
        <authorList>
            <person name="Goeker M."/>
        </authorList>
    </citation>
    <scope>NUCLEOTIDE SEQUENCE [LARGE SCALE GENOMIC DNA]</scope>
    <source>
        <strain evidence="9 10">DSM 26575</strain>
    </source>
</reference>
<evidence type="ECO:0000256" key="1">
    <source>
        <dbReference type="ARBA" id="ARBA00005525"/>
    </source>
</evidence>
<organism evidence="9 10">
    <name type="scientific">Rhizobium metallidurans</name>
    <dbReference type="NCBI Taxonomy" id="1265931"/>
    <lineage>
        <taxon>Bacteria</taxon>
        <taxon>Pseudomonadati</taxon>
        <taxon>Pseudomonadota</taxon>
        <taxon>Alphaproteobacteria</taxon>
        <taxon>Hyphomicrobiales</taxon>
        <taxon>Rhizobiaceae</taxon>
        <taxon>Rhizobium/Agrobacterium group</taxon>
        <taxon>Rhizobium</taxon>
    </lineage>
</organism>
<dbReference type="UniPathway" id="UPA00098">
    <property type="reaction ID" value="UER00361"/>
</dbReference>
<sequence>MSGLSSSGPIVLVGAGNMGGAMLSGWLKNGVPGASVVVVDPGPSAQMMAVISEAGARHVTALPAELKAGVLFLAVKPQVMDAVLPSVKSAVGADTVVVSVAAGKTLGFLETHLGEAAMVRAMPNTPAMVGRGVTGAYANQRVGQNQRDQVHALLRVSGPVEWVPLESDIDAVTALSGSGPAYVFYLVECMAEAGRKLGLQADLAMRLARETVAGAGELLHQSPDDASKLRQNVTSPGGTTAAALSVLMADDAMQPLFDKALSAARKRAEELAG</sequence>
<dbReference type="InterPro" id="IPR029036">
    <property type="entry name" value="P5CR_dimer"/>
</dbReference>
<dbReference type="RefSeq" id="WP_183899312.1">
    <property type="nucleotide sequence ID" value="NZ_JACIDW010000002.1"/>
</dbReference>
<comment type="catalytic activity">
    <reaction evidence="4">
        <text>L-proline + NADP(+) = (S)-1-pyrroline-5-carboxylate + NADPH + 2 H(+)</text>
        <dbReference type="Rhea" id="RHEA:14109"/>
        <dbReference type="ChEBI" id="CHEBI:15378"/>
        <dbReference type="ChEBI" id="CHEBI:17388"/>
        <dbReference type="ChEBI" id="CHEBI:57783"/>
        <dbReference type="ChEBI" id="CHEBI:58349"/>
        <dbReference type="ChEBI" id="CHEBI:60039"/>
        <dbReference type="EC" id="1.5.1.2"/>
    </reaction>
</comment>
<dbReference type="GO" id="GO:0055129">
    <property type="term" value="P:L-proline biosynthetic process"/>
    <property type="evidence" value="ECO:0007669"/>
    <property type="project" value="UniProtKB-UniRule"/>
</dbReference>
<dbReference type="HAMAP" id="MF_01925">
    <property type="entry name" value="P5C_reductase"/>
    <property type="match status" value="1"/>
</dbReference>
<evidence type="ECO:0000259" key="8">
    <source>
        <dbReference type="Pfam" id="PF14748"/>
    </source>
</evidence>
<dbReference type="FunFam" id="1.10.3730.10:FF:000001">
    <property type="entry name" value="Pyrroline-5-carboxylate reductase"/>
    <property type="match status" value="1"/>
</dbReference>
<comment type="caution">
    <text evidence="9">The sequence shown here is derived from an EMBL/GenBank/DDBJ whole genome shotgun (WGS) entry which is preliminary data.</text>
</comment>
<feature type="domain" description="Pyrroline-5-carboxylate reductase dimerisation" evidence="8">
    <location>
        <begin position="166"/>
        <end position="271"/>
    </location>
</feature>
<evidence type="ECO:0000256" key="6">
    <source>
        <dbReference type="PIRSR" id="PIRSR000193-1"/>
    </source>
</evidence>
<evidence type="ECO:0000313" key="9">
    <source>
        <dbReference type="EMBL" id="MBB3963623.1"/>
    </source>
</evidence>
<name>A0A7W6G9K0_9HYPH</name>
<dbReference type="InterPro" id="IPR036291">
    <property type="entry name" value="NAD(P)-bd_dom_sf"/>
</dbReference>
<dbReference type="Proteomes" id="UP000582090">
    <property type="component" value="Unassembled WGS sequence"/>
</dbReference>
<keyword evidence="4" id="KW-0028">Amino-acid biosynthesis</keyword>
<evidence type="ECO:0000256" key="2">
    <source>
        <dbReference type="ARBA" id="ARBA00022857"/>
    </source>
</evidence>
<evidence type="ECO:0000259" key="7">
    <source>
        <dbReference type="Pfam" id="PF03807"/>
    </source>
</evidence>
<comment type="catalytic activity">
    <reaction evidence="4">
        <text>L-proline + NAD(+) = (S)-1-pyrroline-5-carboxylate + NADH + 2 H(+)</text>
        <dbReference type="Rhea" id="RHEA:14105"/>
        <dbReference type="ChEBI" id="CHEBI:15378"/>
        <dbReference type="ChEBI" id="CHEBI:17388"/>
        <dbReference type="ChEBI" id="CHEBI:57540"/>
        <dbReference type="ChEBI" id="CHEBI:57945"/>
        <dbReference type="ChEBI" id="CHEBI:60039"/>
        <dbReference type="EC" id="1.5.1.2"/>
    </reaction>
</comment>
<dbReference type="InterPro" id="IPR008927">
    <property type="entry name" value="6-PGluconate_DH-like_C_sf"/>
</dbReference>
<dbReference type="Pfam" id="PF14748">
    <property type="entry name" value="P5CR_dimer"/>
    <property type="match status" value="1"/>
</dbReference>